<keyword evidence="4" id="KW-0862">Zinc</keyword>
<name>A0A4S8LZ67_DENBC</name>
<feature type="region of interest" description="Disordered" evidence="6">
    <location>
        <begin position="552"/>
        <end position="643"/>
    </location>
</feature>
<feature type="domain" description="C2H2-type" evidence="7">
    <location>
        <begin position="714"/>
        <end position="739"/>
    </location>
</feature>
<dbReference type="GO" id="GO:0031519">
    <property type="term" value="C:PcG protein complex"/>
    <property type="evidence" value="ECO:0007669"/>
    <property type="project" value="TreeGrafter"/>
</dbReference>
<dbReference type="SUPFAM" id="SSF57667">
    <property type="entry name" value="beta-beta-alpha zinc fingers"/>
    <property type="match status" value="2"/>
</dbReference>
<keyword evidence="3 5" id="KW-0863">Zinc-finger</keyword>
<feature type="region of interest" description="Disordered" evidence="6">
    <location>
        <begin position="1"/>
        <end position="20"/>
    </location>
</feature>
<evidence type="ECO:0000256" key="2">
    <source>
        <dbReference type="ARBA" id="ARBA00022737"/>
    </source>
</evidence>
<evidence type="ECO:0000256" key="5">
    <source>
        <dbReference type="PROSITE-ProRule" id="PRU00042"/>
    </source>
</evidence>
<feature type="compositionally biased region" description="Polar residues" evidence="6">
    <location>
        <begin position="598"/>
        <end position="615"/>
    </location>
</feature>
<evidence type="ECO:0000256" key="3">
    <source>
        <dbReference type="ARBA" id="ARBA00022771"/>
    </source>
</evidence>
<dbReference type="Proteomes" id="UP000297245">
    <property type="component" value="Unassembled WGS sequence"/>
</dbReference>
<feature type="compositionally biased region" description="Low complexity" evidence="6">
    <location>
        <begin position="562"/>
        <end position="574"/>
    </location>
</feature>
<evidence type="ECO:0000313" key="9">
    <source>
        <dbReference type="Proteomes" id="UP000297245"/>
    </source>
</evidence>
<evidence type="ECO:0000259" key="7">
    <source>
        <dbReference type="PROSITE" id="PS50157"/>
    </source>
</evidence>
<evidence type="ECO:0000256" key="4">
    <source>
        <dbReference type="ARBA" id="ARBA00022833"/>
    </source>
</evidence>
<dbReference type="GO" id="GO:0000785">
    <property type="term" value="C:chromatin"/>
    <property type="evidence" value="ECO:0007669"/>
    <property type="project" value="TreeGrafter"/>
</dbReference>
<keyword evidence="9" id="KW-1185">Reference proteome</keyword>
<dbReference type="PROSITE" id="PS00028">
    <property type="entry name" value="ZINC_FINGER_C2H2_1"/>
    <property type="match status" value="2"/>
</dbReference>
<dbReference type="InterPro" id="IPR036236">
    <property type="entry name" value="Znf_C2H2_sf"/>
</dbReference>
<sequence>MERPLVRSETAVDIGSSSSSNAIAISSWSSNESLSKWLDLPASSSFPEEHQPRALQTSSNMLGGPDNSLHIPSVCVPGVGTELAGTEALNNSFSVADMGGMGRYHYHHHHHDKYADESIVVKHEPSPTYHHLPTPSNDHYYNAHDLDIRYSYDDASHNAHTPQSAFLQQDSNGDGQWRSASDTRFPYSQTRDGNSPFLSSEPSPPSSFPEPCHSDKMYTHTTLLSPLCASSIHTMPGDDQHLGHPFLNPEHVHTAHTGTPEQFVAMSDVASLGDASGSSAEADFVSLSDEYSHHSSSSVSYEATEATVAGGSVSFSPIGSNHSAGVVADTSASGFKRKRSEFEDESFSMSQGQNSLKRARAASSSGGADRGRGRPRKNTITSTFSSGGYISPVDAYVGGPGRQIEDVSGDVKDEDDGDGTAYQEDDNDDDDDDDGDDDDDDDDAYVPSRSGSPRTGRARKSWSNAARRGSTDSGGSIGRRRGTRAPGSAAQALRTLEAVSSVGASSSAANTGASMVLGYGEISLDAGDSFGDWDGGRGKGHPVPILNLTKKSRGRKVPVDQSTMTTSGTSGYSGEAEDYGNGAGLSPDGMNGGDSTYYHPSQMQYGSETSDSASTGYGDMGLGVSPSAPQHGRPSRGRYSSQVVPSPAYPSPFNNVSGAVMSYGAGAKVVSGGVKKASGERRYVCTAEGCGKCFVRGEHLKRHVRSLHTWDKPHKCPHPGCEKSFSRRDNLGQHVRVHM</sequence>
<feature type="compositionally biased region" description="Polar residues" evidence="6">
    <location>
        <begin position="158"/>
        <end position="193"/>
    </location>
</feature>
<evidence type="ECO:0000256" key="1">
    <source>
        <dbReference type="ARBA" id="ARBA00022723"/>
    </source>
</evidence>
<keyword evidence="2" id="KW-0677">Repeat</keyword>
<dbReference type="Pfam" id="PF00096">
    <property type="entry name" value="zf-C2H2"/>
    <property type="match status" value="2"/>
</dbReference>
<gene>
    <name evidence="8" type="ORF">K435DRAFT_141799</name>
</gene>
<proteinExistence type="predicted"/>
<dbReference type="InterPro" id="IPR013087">
    <property type="entry name" value="Znf_C2H2_type"/>
</dbReference>
<dbReference type="SMART" id="SM00355">
    <property type="entry name" value="ZnF_C2H2"/>
    <property type="match status" value="2"/>
</dbReference>
<dbReference type="EMBL" id="ML179210">
    <property type="protein sequence ID" value="THU95016.1"/>
    <property type="molecule type" value="Genomic_DNA"/>
</dbReference>
<dbReference type="GO" id="GO:0005667">
    <property type="term" value="C:transcription regulator complex"/>
    <property type="evidence" value="ECO:0007669"/>
    <property type="project" value="TreeGrafter"/>
</dbReference>
<protein>
    <recommendedName>
        <fullName evidence="7">C2H2-type domain-containing protein</fullName>
    </recommendedName>
</protein>
<feature type="compositionally biased region" description="Polar residues" evidence="6">
    <location>
        <begin position="347"/>
        <end position="356"/>
    </location>
</feature>
<organism evidence="8 9">
    <name type="scientific">Dendrothele bispora (strain CBS 962.96)</name>
    <dbReference type="NCBI Taxonomy" id="1314807"/>
    <lineage>
        <taxon>Eukaryota</taxon>
        <taxon>Fungi</taxon>
        <taxon>Dikarya</taxon>
        <taxon>Basidiomycota</taxon>
        <taxon>Agaricomycotina</taxon>
        <taxon>Agaricomycetes</taxon>
        <taxon>Agaricomycetidae</taxon>
        <taxon>Agaricales</taxon>
        <taxon>Agaricales incertae sedis</taxon>
        <taxon>Dendrothele</taxon>
    </lineage>
</organism>
<evidence type="ECO:0000313" key="8">
    <source>
        <dbReference type="EMBL" id="THU95016.1"/>
    </source>
</evidence>
<dbReference type="PANTHER" id="PTHR14003">
    <property type="entry name" value="TRANSCRIPTIONAL REPRESSOR PROTEIN YY"/>
    <property type="match status" value="1"/>
</dbReference>
<feature type="region of interest" description="Disordered" evidence="6">
    <location>
        <begin position="338"/>
        <end position="490"/>
    </location>
</feature>
<feature type="compositionally biased region" description="Acidic residues" evidence="6">
    <location>
        <begin position="412"/>
        <end position="444"/>
    </location>
</feature>
<dbReference type="PROSITE" id="PS50157">
    <property type="entry name" value="ZINC_FINGER_C2H2_2"/>
    <property type="match status" value="2"/>
</dbReference>
<dbReference type="GO" id="GO:0008270">
    <property type="term" value="F:zinc ion binding"/>
    <property type="evidence" value="ECO:0007669"/>
    <property type="project" value="UniProtKB-KW"/>
</dbReference>
<feature type="region of interest" description="Disordered" evidence="6">
    <location>
        <begin position="155"/>
        <end position="214"/>
    </location>
</feature>
<dbReference type="Gene3D" id="3.30.160.60">
    <property type="entry name" value="Classic Zinc Finger"/>
    <property type="match status" value="2"/>
</dbReference>
<reference evidence="8 9" key="1">
    <citation type="journal article" date="2019" name="Nat. Ecol. Evol.">
        <title>Megaphylogeny resolves global patterns of mushroom evolution.</title>
        <authorList>
            <person name="Varga T."/>
            <person name="Krizsan K."/>
            <person name="Foldi C."/>
            <person name="Dima B."/>
            <person name="Sanchez-Garcia M."/>
            <person name="Sanchez-Ramirez S."/>
            <person name="Szollosi G.J."/>
            <person name="Szarkandi J.G."/>
            <person name="Papp V."/>
            <person name="Albert L."/>
            <person name="Andreopoulos W."/>
            <person name="Angelini C."/>
            <person name="Antonin V."/>
            <person name="Barry K.W."/>
            <person name="Bougher N.L."/>
            <person name="Buchanan P."/>
            <person name="Buyck B."/>
            <person name="Bense V."/>
            <person name="Catcheside P."/>
            <person name="Chovatia M."/>
            <person name="Cooper J."/>
            <person name="Damon W."/>
            <person name="Desjardin D."/>
            <person name="Finy P."/>
            <person name="Geml J."/>
            <person name="Haridas S."/>
            <person name="Hughes K."/>
            <person name="Justo A."/>
            <person name="Karasinski D."/>
            <person name="Kautmanova I."/>
            <person name="Kiss B."/>
            <person name="Kocsube S."/>
            <person name="Kotiranta H."/>
            <person name="LaButti K.M."/>
            <person name="Lechner B.E."/>
            <person name="Liimatainen K."/>
            <person name="Lipzen A."/>
            <person name="Lukacs Z."/>
            <person name="Mihaltcheva S."/>
            <person name="Morgado L.N."/>
            <person name="Niskanen T."/>
            <person name="Noordeloos M.E."/>
            <person name="Ohm R.A."/>
            <person name="Ortiz-Santana B."/>
            <person name="Ovrebo C."/>
            <person name="Racz N."/>
            <person name="Riley R."/>
            <person name="Savchenko A."/>
            <person name="Shiryaev A."/>
            <person name="Soop K."/>
            <person name="Spirin V."/>
            <person name="Szebenyi C."/>
            <person name="Tomsovsky M."/>
            <person name="Tulloss R.E."/>
            <person name="Uehling J."/>
            <person name="Grigoriev I.V."/>
            <person name="Vagvolgyi C."/>
            <person name="Papp T."/>
            <person name="Martin F.M."/>
            <person name="Miettinen O."/>
            <person name="Hibbett D.S."/>
            <person name="Nagy L.G."/>
        </authorList>
    </citation>
    <scope>NUCLEOTIDE SEQUENCE [LARGE SCALE GENOMIC DNA]</scope>
    <source>
        <strain evidence="8 9">CBS 962.96</strain>
    </source>
</reference>
<keyword evidence="1" id="KW-0479">Metal-binding</keyword>
<dbReference type="PANTHER" id="PTHR14003:SF19">
    <property type="entry name" value="YY2 TRANSCRIPTION FACTOR"/>
    <property type="match status" value="1"/>
</dbReference>
<dbReference type="OrthoDB" id="6365676at2759"/>
<evidence type="ECO:0000256" key="6">
    <source>
        <dbReference type="SAM" id="MobiDB-lite"/>
    </source>
</evidence>
<dbReference type="GO" id="GO:0000978">
    <property type="term" value="F:RNA polymerase II cis-regulatory region sequence-specific DNA binding"/>
    <property type="evidence" value="ECO:0007669"/>
    <property type="project" value="TreeGrafter"/>
</dbReference>
<dbReference type="GO" id="GO:0000981">
    <property type="term" value="F:DNA-binding transcription factor activity, RNA polymerase II-specific"/>
    <property type="evidence" value="ECO:0007669"/>
    <property type="project" value="UniProtKB-ARBA"/>
</dbReference>
<dbReference type="FunFam" id="3.30.160.60:FF:000125">
    <property type="entry name" value="Putative zinc finger protein 143"/>
    <property type="match status" value="1"/>
</dbReference>
<feature type="compositionally biased region" description="Polar residues" evidence="6">
    <location>
        <begin position="378"/>
        <end position="388"/>
    </location>
</feature>
<feature type="domain" description="C2H2-type" evidence="7">
    <location>
        <begin position="683"/>
        <end position="713"/>
    </location>
</feature>
<dbReference type="AlphaFoldDB" id="A0A4S8LZ67"/>
<accession>A0A4S8LZ67</accession>